<dbReference type="EMBL" id="MUZQ01000126">
    <property type="protein sequence ID" value="OWK57309.1"/>
    <property type="molecule type" value="Genomic_DNA"/>
</dbReference>
<keyword evidence="3" id="KW-1185">Reference proteome</keyword>
<organism evidence="2 3">
    <name type="scientific">Lonchura striata</name>
    <name type="common">white-rumped munia</name>
    <dbReference type="NCBI Taxonomy" id="40157"/>
    <lineage>
        <taxon>Eukaryota</taxon>
        <taxon>Metazoa</taxon>
        <taxon>Chordata</taxon>
        <taxon>Craniata</taxon>
        <taxon>Vertebrata</taxon>
        <taxon>Euteleostomi</taxon>
        <taxon>Archelosauria</taxon>
        <taxon>Archosauria</taxon>
        <taxon>Dinosauria</taxon>
        <taxon>Saurischia</taxon>
        <taxon>Theropoda</taxon>
        <taxon>Coelurosauria</taxon>
        <taxon>Aves</taxon>
        <taxon>Neognathae</taxon>
        <taxon>Neoaves</taxon>
        <taxon>Telluraves</taxon>
        <taxon>Australaves</taxon>
        <taxon>Passeriformes</taxon>
        <taxon>Passeroidea</taxon>
        <taxon>Estrildidae</taxon>
        <taxon>Estrildinae</taxon>
        <taxon>Lonchura</taxon>
    </lineage>
</organism>
<feature type="compositionally biased region" description="Low complexity" evidence="1">
    <location>
        <begin position="41"/>
        <end position="52"/>
    </location>
</feature>
<feature type="compositionally biased region" description="Basic residues" evidence="1">
    <location>
        <begin position="53"/>
        <end position="65"/>
    </location>
</feature>
<evidence type="ECO:0000313" key="3">
    <source>
        <dbReference type="Proteomes" id="UP000197619"/>
    </source>
</evidence>
<gene>
    <name evidence="2" type="ORF">RLOC_00003348</name>
</gene>
<feature type="region of interest" description="Disordered" evidence="1">
    <location>
        <begin position="1"/>
        <end position="65"/>
    </location>
</feature>
<reference evidence="2 3" key="1">
    <citation type="submission" date="2017-05" db="EMBL/GenBank/DDBJ databases">
        <title>Genome of assembly of the Bengalese finch, Lonchura striata domestica.</title>
        <authorList>
            <person name="Colquitt B.M."/>
            <person name="Brainard M.S."/>
        </authorList>
    </citation>
    <scope>NUCLEOTIDE SEQUENCE [LARGE SCALE GENOMIC DNA]</scope>
    <source>
        <strain evidence="2">White83orange57</strain>
    </source>
</reference>
<name>A0A218UUC3_9PASE</name>
<evidence type="ECO:0000313" key="2">
    <source>
        <dbReference type="EMBL" id="OWK57309.1"/>
    </source>
</evidence>
<accession>A0A218UUC3</accession>
<dbReference type="Proteomes" id="UP000197619">
    <property type="component" value="Unassembled WGS sequence"/>
</dbReference>
<proteinExistence type="predicted"/>
<comment type="caution">
    <text evidence="2">The sequence shown here is derived from an EMBL/GenBank/DDBJ whole genome shotgun (WGS) entry which is preliminary data.</text>
</comment>
<dbReference type="AlphaFoldDB" id="A0A218UUC3"/>
<protein>
    <submittedName>
        <fullName evidence="2">Uncharacterized protein</fullName>
    </submittedName>
</protein>
<evidence type="ECO:0000256" key="1">
    <source>
        <dbReference type="SAM" id="MobiDB-lite"/>
    </source>
</evidence>
<sequence>MRVSVRARSCPSPARSHGRRGGQARGAAVHQRGGGAGQRGHPGLLPHLGVRPVGRHGRHPRPHRPARLHLLLPGLRPPLRAAGAESRAAVEQVLQVAEAAVHGGAGGRALHLRPVLDFPVRNGSRVLSSSAADGAAGLLPKVTTP</sequence>